<dbReference type="EMBL" id="CAJNNV010025424">
    <property type="protein sequence ID" value="CAE8614441.1"/>
    <property type="molecule type" value="Genomic_DNA"/>
</dbReference>
<dbReference type="InterPro" id="IPR013078">
    <property type="entry name" value="His_Pase_superF_clade-1"/>
</dbReference>
<evidence type="ECO:0000256" key="2">
    <source>
        <dbReference type="PIRSR" id="PIRSR613078-2"/>
    </source>
</evidence>
<evidence type="ECO:0000313" key="4">
    <source>
        <dbReference type="EMBL" id="CAE8614441.1"/>
    </source>
</evidence>
<dbReference type="GO" id="GO:0003824">
    <property type="term" value="F:catalytic activity"/>
    <property type="evidence" value="ECO:0007669"/>
    <property type="project" value="InterPro"/>
</dbReference>
<evidence type="ECO:0000256" key="1">
    <source>
        <dbReference type="PIRSR" id="PIRSR613078-1"/>
    </source>
</evidence>
<dbReference type="InterPro" id="IPR052765">
    <property type="entry name" value="PGM-Related"/>
</dbReference>
<dbReference type="CDD" id="cd07067">
    <property type="entry name" value="HP_PGM_like"/>
    <property type="match status" value="1"/>
</dbReference>
<dbReference type="InterPro" id="IPR029033">
    <property type="entry name" value="His_PPase_superfam"/>
</dbReference>
<gene>
    <name evidence="4" type="ORF">PGLA1383_LOCUS32165</name>
</gene>
<accession>A0A813FVM3</accession>
<organism evidence="4 5">
    <name type="scientific">Polarella glacialis</name>
    <name type="common">Dinoflagellate</name>
    <dbReference type="NCBI Taxonomy" id="89957"/>
    <lineage>
        <taxon>Eukaryota</taxon>
        <taxon>Sar</taxon>
        <taxon>Alveolata</taxon>
        <taxon>Dinophyceae</taxon>
        <taxon>Suessiales</taxon>
        <taxon>Suessiaceae</taxon>
        <taxon>Polarella</taxon>
    </lineage>
</organism>
<dbReference type="InterPro" id="IPR036034">
    <property type="entry name" value="PDZ_sf"/>
</dbReference>
<dbReference type="Proteomes" id="UP000654075">
    <property type="component" value="Unassembled WGS sequence"/>
</dbReference>
<evidence type="ECO:0000256" key="3">
    <source>
        <dbReference type="SAM" id="MobiDB-lite"/>
    </source>
</evidence>
<dbReference type="Pfam" id="PF00300">
    <property type="entry name" value="His_Phos_1"/>
    <property type="match status" value="1"/>
</dbReference>
<proteinExistence type="predicted"/>
<feature type="active site" description="Proton donor/acceptor" evidence="1">
    <location>
        <position position="99"/>
    </location>
</feature>
<evidence type="ECO:0000313" key="5">
    <source>
        <dbReference type="Proteomes" id="UP000654075"/>
    </source>
</evidence>
<keyword evidence="5" id="KW-1185">Reference proteome</keyword>
<dbReference type="OrthoDB" id="354304at2759"/>
<feature type="compositionally biased region" description="Acidic residues" evidence="3">
    <location>
        <begin position="463"/>
        <end position="472"/>
    </location>
</feature>
<dbReference type="Gene3D" id="3.40.50.1240">
    <property type="entry name" value="Phosphoglycerate mutase-like"/>
    <property type="match status" value="1"/>
</dbReference>
<dbReference type="AlphaFoldDB" id="A0A813FVM3"/>
<reference evidence="4" key="1">
    <citation type="submission" date="2021-02" db="EMBL/GenBank/DDBJ databases">
        <authorList>
            <person name="Dougan E. K."/>
            <person name="Rhodes N."/>
            <person name="Thang M."/>
            <person name="Chan C."/>
        </authorList>
    </citation>
    <scope>NUCLEOTIDE SEQUENCE</scope>
</reference>
<dbReference type="SUPFAM" id="SSF50156">
    <property type="entry name" value="PDZ domain-like"/>
    <property type="match status" value="1"/>
</dbReference>
<name>A0A813FVM3_POLGL</name>
<protein>
    <submittedName>
        <fullName evidence="4">Uncharacterized protein</fullName>
    </submittedName>
</protein>
<dbReference type="SMART" id="SM00855">
    <property type="entry name" value="PGAM"/>
    <property type="match status" value="1"/>
</dbReference>
<dbReference type="PROSITE" id="PS00175">
    <property type="entry name" value="PG_MUTASE"/>
    <property type="match status" value="1"/>
</dbReference>
<feature type="non-terminal residue" evidence="4">
    <location>
        <position position="472"/>
    </location>
</feature>
<comment type="caution">
    <text evidence="4">The sequence shown here is derived from an EMBL/GenBank/DDBJ whole genome shotgun (WGS) entry which is preliminary data.</text>
</comment>
<feature type="active site" description="Tele-phosphohistidine intermediate" evidence="1">
    <location>
        <position position="16"/>
    </location>
</feature>
<dbReference type="InterPro" id="IPR001345">
    <property type="entry name" value="PG/BPGM_mutase_AS"/>
</dbReference>
<feature type="binding site" evidence="2">
    <location>
        <begin position="15"/>
        <end position="22"/>
    </location>
    <ligand>
        <name>substrate</name>
    </ligand>
</feature>
<sequence length="472" mass="53386">MAFRCLIPKRLILIRHGESEGNVNSQIYESEADSLLHLTDQGWQQAMCAGRALKEEIGDEPVRFEVSPYVRTRESFNAIVLPWGSSDDVKWSEDPRLREQDFGNFQDLAEINKAKEERGRFGPFYYRMPSGESPADVYDRLSSYFESMHRSWERAPQHTNINMNHIIVCHGVTISAFLMRMFKYSVDDFHKFENFGNAEFCVLERYANGKYCNDQLYCVKPTLIAGHWQAVRGPRSVRPDAGRFDRAINSAPPSALLKPALDRARSKSDSDRLLVKEFRSAEKAGGIGLGFRCDDSNRVEAIIEKSQADSLGVMPGWYLLEVDGATVPEGGARAAMRHAMSSGGTFNVKFNVRQEGSVIFLLRIYPVILFGSYGFRFNPDFLRETGQLKARRGLCKDADVNAQIRFETKEPPPFRVEVDPVCSGEPVAARTGEQDKKAELDQEGDALERQPVPQRERSRSDLEDTPTEASME</sequence>
<dbReference type="SUPFAM" id="SSF53254">
    <property type="entry name" value="Phosphoglycerate mutase-like"/>
    <property type="match status" value="1"/>
</dbReference>
<feature type="binding site" evidence="2">
    <location>
        <position position="71"/>
    </location>
    <ligand>
        <name>substrate</name>
    </ligand>
</feature>
<dbReference type="PANTHER" id="PTHR46192">
    <property type="entry name" value="BROAD-RANGE ACID PHOSPHATASE DET1"/>
    <property type="match status" value="1"/>
</dbReference>
<feature type="region of interest" description="Disordered" evidence="3">
    <location>
        <begin position="426"/>
        <end position="472"/>
    </location>
</feature>